<protein>
    <submittedName>
        <fullName evidence="7">OmpA family protein</fullName>
    </submittedName>
</protein>
<gene>
    <name evidence="7" type="ORF">ACFSJT_03290</name>
</gene>
<evidence type="ECO:0000256" key="5">
    <source>
        <dbReference type="SAM" id="MobiDB-lite"/>
    </source>
</evidence>
<proteinExistence type="predicted"/>
<dbReference type="SUPFAM" id="SSF103088">
    <property type="entry name" value="OmpA-like"/>
    <property type="match status" value="1"/>
</dbReference>
<dbReference type="CDD" id="cd07185">
    <property type="entry name" value="OmpA_C-like"/>
    <property type="match status" value="1"/>
</dbReference>
<dbReference type="Pfam" id="PF00691">
    <property type="entry name" value="OmpA"/>
    <property type="match status" value="1"/>
</dbReference>
<dbReference type="Proteomes" id="UP001597344">
    <property type="component" value="Unassembled WGS sequence"/>
</dbReference>
<feature type="domain" description="OmpA-like" evidence="6">
    <location>
        <begin position="310"/>
        <end position="425"/>
    </location>
</feature>
<dbReference type="InterPro" id="IPR006664">
    <property type="entry name" value="OMP_bac"/>
</dbReference>
<evidence type="ECO:0000256" key="3">
    <source>
        <dbReference type="ARBA" id="ARBA00023237"/>
    </source>
</evidence>
<evidence type="ECO:0000256" key="2">
    <source>
        <dbReference type="ARBA" id="ARBA00023136"/>
    </source>
</evidence>
<feature type="compositionally biased region" description="Polar residues" evidence="5">
    <location>
        <begin position="404"/>
        <end position="414"/>
    </location>
</feature>
<dbReference type="PANTHER" id="PTHR30329">
    <property type="entry name" value="STATOR ELEMENT OF FLAGELLAR MOTOR COMPLEX"/>
    <property type="match status" value="1"/>
</dbReference>
<dbReference type="InterPro" id="IPR050330">
    <property type="entry name" value="Bact_OuterMem_StrucFunc"/>
</dbReference>
<evidence type="ECO:0000313" key="7">
    <source>
        <dbReference type="EMBL" id="MFD2185801.1"/>
    </source>
</evidence>
<keyword evidence="2 4" id="KW-0472">Membrane</keyword>
<evidence type="ECO:0000259" key="6">
    <source>
        <dbReference type="PROSITE" id="PS51123"/>
    </source>
</evidence>
<dbReference type="RefSeq" id="WP_378318770.1">
    <property type="nucleotide sequence ID" value="NZ_JBHUHY010000002.1"/>
</dbReference>
<dbReference type="EMBL" id="JBHUHY010000002">
    <property type="protein sequence ID" value="MFD2185801.1"/>
    <property type="molecule type" value="Genomic_DNA"/>
</dbReference>
<feature type="compositionally biased region" description="Basic residues" evidence="5">
    <location>
        <begin position="62"/>
        <end position="73"/>
    </location>
</feature>
<comment type="caution">
    <text evidence="7">The sequence shown here is derived from an EMBL/GenBank/DDBJ whole genome shotgun (WGS) entry which is preliminary data.</text>
</comment>
<feature type="region of interest" description="Disordered" evidence="5">
    <location>
        <begin position="394"/>
        <end position="416"/>
    </location>
</feature>
<feature type="compositionally biased region" description="Basic and acidic residues" evidence="5">
    <location>
        <begin position="35"/>
        <end position="61"/>
    </location>
</feature>
<comment type="subcellular location">
    <subcellularLocation>
        <location evidence="1">Cell outer membrane</location>
    </subcellularLocation>
</comment>
<dbReference type="Gene3D" id="2.60.120.560">
    <property type="entry name" value="Exo-inulinase, domain 1"/>
    <property type="match status" value="1"/>
</dbReference>
<organism evidence="7 8">
    <name type="scientific">Aquimarina celericrescens</name>
    <dbReference type="NCBI Taxonomy" id="1964542"/>
    <lineage>
        <taxon>Bacteria</taxon>
        <taxon>Pseudomonadati</taxon>
        <taxon>Bacteroidota</taxon>
        <taxon>Flavobacteriia</taxon>
        <taxon>Flavobacteriales</taxon>
        <taxon>Flavobacteriaceae</taxon>
        <taxon>Aquimarina</taxon>
    </lineage>
</organism>
<dbReference type="PANTHER" id="PTHR30329:SF21">
    <property type="entry name" value="LIPOPROTEIN YIAD-RELATED"/>
    <property type="match status" value="1"/>
</dbReference>
<evidence type="ECO:0000256" key="1">
    <source>
        <dbReference type="ARBA" id="ARBA00004442"/>
    </source>
</evidence>
<accession>A0ABW5AUL6</accession>
<sequence length="425" mass="47470">MKTIRFYTTIIFLGFIFSGNAQFFEKLAKKAEKAAERTVERRVEKESQKKTDKALDEVLEGKKKKKKKKKKAKGPVIGSSDSTESENSSNSGVTVERAPDFEPGPVTIFEDNFSRDNKGDFPAKWDTNGSGEVVVIEGKKWLRLGGKSLYIPMIKGSLPENYTIEFDMYVTGLDRQTSSQAWIKLFLQDAKLFESPRSFVMVELSPCPWISSPGVLEKKENGKRIIRNNIGKDYRDVINGKSHIAIAVNGPRMRVWMNDNKLVDIPRLVPASANTFKLFVQGLRDDPDKDEVYITNFRVGKAGVDNRSKLITEGRLSTNAIQFKSGSDALLSESFKIIREIANVLEENADVRIKIIGHTDADGSEASNLELSKKRAVAVMNSLVNQYGIDKNRMVTDGKGESNPVASNTTSSGKAKNRRVEFIKL</sequence>
<keyword evidence="8" id="KW-1185">Reference proteome</keyword>
<reference evidence="8" key="1">
    <citation type="journal article" date="2019" name="Int. J. Syst. Evol. Microbiol.">
        <title>The Global Catalogue of Microorganisms (GCM) 10K type strain sequencing project: providing services to taxonomists for standard genome sequencing and annotation.</title>
        <authorList>
            <consortium name="The Broad Institute Genomics Platform"/>
            <consortium name="The Broad Institute Genome Sequencing Center for Infectious Disease"/>
            <person name="Wu L."/>
            <person name="Ma J."/>
        </authorList>
    </citation>
    <scope>NUCLEOTIDE SEQUENCE [LARGE SCALE GENOMIC DNA]</scope>
    <source>
        <strain evidence="8">DT92</strain>
    </source>
</reference>
<name>A0ABW5AUL6_9FLAO</name>
<evidence type="ECO:0000256" key="4">
    <source>
        <dbReference type="PROSITE-ProRule" id="PRU00473"/>
    </source>
</evidence>
<dbReference type="InterPro" id="IPR006665">
    <property type="entry name" value="OmpA-like"/>
</dbReference>
<evidence type="ECO:0000313" key="8">
    <source>
        <dbReference type="Proteomes" id="UP001597344"/>
    </source>
</evidence>
<dbReference type="InterPro" id="IPR036737">
    <property type="entry name" value="OmpA-like_sf"/>
</dbReference>
<feature type="compositionally biased region" description="Low complexity" evidence="5">
    <location>
        <begin position="78"/>
        <end position="95"/>
    </location>
</feature>
<dbReference type="PROSITE" id="PS51123">
    <property type="entry name" value="OMPA_2"/>
    <property type="match status" value="1"/>
</dbReference>
<feature type="region of interest" description="Disordered" evidence="5">
    <location>
        <begin position="35"/>
        <end position="105"/>
    </location>
</feature>
<dbReference type="PRINTS" id="PR01021">
    <property type="entry name" value="OMPADOMAIN"/>
</dbReference>
<dbReference type="Gene3D" id="3.30.1330.60">
    <property type="entry name" value="OmpA-like domain"/>
    <property type="match status" value="1"/>
</dbReference>
<keyword evidence="3" id="KW-0998">Cell outer membrane</keyword>